<dbReference type="OrthoDB" id="421009at2759"/>
<sequence>MLTGYTSSPRGTGSSASSSSSSSMALDRTNQFYQLVKEMDGSGTAAEAIAEHETGSSSGAASSSSTAAVAQFNKYANEIGVDLHQTQMKIQELGRREDSVHRSAANEDSFVVARSKGIFNDQSARINDFTADIKRDLDGLSQKIELLQQHASKSAESKQALAHTSGIVKTLQTRLMGLTKDFKDVLELRTKTLQQQDRRRNMYAFSSSNPFQQRGGTEMADAASFKGGPPSGFDIEGGREEQEQMLQGPGYLNARANAVQAVQRTIGELGQMFQKVSSMVYEQDEMIMRIDSDVDDTMGHLNEGQNQLLKYFHSISGNRSLILKIFAILICFVIFFVLFLA</sequence>
<dbReference type="GO" id="GO:0000149">
    <property type="term" value="F:SNARE binding"/>
    <property type="evidence" value="ECO:0007669"/>
    <property type="project" value="TreeGrafter"/>
</dbReference>
<dbReference type="GO" id="GO:0048278">
    <property type="term" value="P:vesicle docking"/>
    <property type="evidence" value="ECO:0007669"/>
    <property type="project" value="TreeGrafter"/>
</dbReference>
<reference evidence="11 12" key="1">
    <citation type="submission" date="2020-04" db="EMBL/GenBank/DDBJ databases">
        <title>Perkinsus olseni comparative genomics.</title>
        <authorList>
            <person name="Bogema D.R."/>
        </authorList>
    </citation>
    <scope>NUCLEOTIDE SEQUENCE [LARGE SCALE GENOMIC DNA]</scope>
    <source>
        <strain evidence="11">ATCC PRA-179</strain>
    </source>
</reference>
<dbReference type="GO" id="GO:0006906">
    <property type="term" value="P:vesicle fusion"/>
    <property type="evidence" value="ECO:0007669"/>
    <property type="project" value="TreeGrafter"/>
</dbReference>
<dbReference type="SUPFAM" id="SSF47661">
    <property type="entry name" value="t-snare proteins"/>
    <property type="match status" value="1"/>
</dbReference>
<feature type="region of interest" description="Disordered" evidence="8">
    <location>
        <begin position="1"/>
        <end position="25"/>
    </location>
</feature>
<comment type="caution">
    <text evidence="11">The sequence shown here is derived from an EMBL/GenBank/DDBJ whole genome shotgun (WGS) entry which is preliminary data.</text>
</comment>
<evidence type="ECO:0000256" key="6">
    <source>
        <dbReference type="ARBA" id="ARBA00023054"/>
    </source>
</evidence>
<evidence type="ECO:0000256" key="8">
    <source>
        <dbReference type="SAM" id="MobiDB-lite"/>
    </source>
</evidence>
<dbReference type="GO" id="GO:0000139">
    <property type="term" value="C:Golgi membrane"/>
    <property type="evidence" value="ECO:0007669"/>
    <property type="project" value="TreeGrafter"/>
</dbReference>
<dbReference type="Proteomes" id="UP000570595">
    <property type="component" value="Unassembled WGS sequence"/>
</dbReference>
<dbReference type="Gene3D" id="1.20.58.70">
    <property type="match status" value="1"/>
</dbReference>
<evidence type="ECO:0000256" key="1">
    <source>
        <dbReference type="ARBA" id="ARBA00004211"/>
    </source>
</evidence>
<organism evidence="11 12">
    <name type="scientific">Perkinsus olseni</name>
    <name type="common">Perkinsus atlanticus</name>
    <dbReference type="NCBI Taxonomy" id="32597"/>
    <lineage>
        <taxon>Eukaryota</taxon>
        <taxon>Sar</taxon>
        <taxon>Alveolata</taxon>
        <taxon>Perkinsozoa</taxon>
        <taxon>Perkinsea</taxon>
        <taxon>Perkinsida</taxon>
        <taxon>Perkinsidae</taxon>
        <taxon>Perkinsus</taxon>
    </lineage>
</organism>
<comment type="subcellular location">
    <subcellularLocation>
        <location evidence="1">Membrane</location>
        <topology evidence="1">Single-pass type IV membrane protein</topology>
    </subcellularLocation>
</comment>
<proteinExistence type="inferred from homology"/>
<dbReference type="SMART" id="SM00397">
    <property type="entry name" value="t_SNARE"/>
    <property type="match status" value="1"/>
</dbReference>
<dbReference type="EMBL" id="JABAHT010000020">
    <property type="protein sequence ID" value="KAF4669712.1"/>
    <property type="molecule type" value="Genomic_DNA"/>
</dbReference>
<dbReference type="Pfam" id="PF05739">
    <property type="entry name" value="SNARE"/>
    <property type="match status" value="1"/>
</dbReference>
<protein>
    <submittedName>
        <fullName evidence="11">Syntaxin-5</fullName>
    </submittedName>
</protein>
<evidence type="ECO:0000259" key="10">
    <source>
        <dbReference type="PROSITE" id="PS50192"/>
    </source>
</evidence>
<keyword evidence="3" id="KW-0813">Transport</keyword>
<dbReference type="InterPro" id="IPR010989">
    <property type="entry name" value="SNARE"/>
</dbReference>
<evidence type="ECO:0000313" key="11">
    <source>
        <dbReference type="EMBL" id="KAF4669712.1"/>
    </source>
</evidence>
<evidence type="ECO:0000256" key="9">
    <source>
        <dbReference type="SAM" id="Phobius"/>
    </source>
</evidence>
<keyword evidence="6" id="KW-0175">Coiled coil</keyword>
<dbReference type="PANTHER" id="PTHR19957">
    <property type="entry name" value="SYNTAXIN"/>
    <property type="match status" value="1"/>
</dbReference>
<evidence type="ECO:0000256" key="3">
    <source>
        <dbReference type="ARBA" id="ARBA00022448"/>
    </source>
</evidence>
<dbReference type="GO" id="GO:0006886">
    <property type="term" value="P:intracellular protein transport"/>
    <property type="evidence" value="ECO:0007669"/>
    <property type="project" value="TreeGrafter"/>
</dbReference>
<accession>A0A7J6MDP1</accession>
<dbReference type="GO" id="GO:0005484">
    <property type="term" value="F:SNAP receptor activity"/>
    <property type="evidence" value="ECO:0007669"/>
    <property type="project" value="TreeGrafter"/>
</dbReference>
<dbReference type="InterPro" id="IPR045242">
    <property type="entry name" value="Syntaxin"/>
</dbReference>
<evidence type="ECO:0000256" key="7">
    <source>
        <dbReference type="ARBA" id="ARBA00023136"/>
    </source>
</evidence>
<dbReference type="PANTHER" id="PTHR19957:SF3">
    <property type="entry name" value="SYNTAXIN-5"/>
    <property type="match status" value="1"/>
</dbReference>
<dbReference type="AlphaFoldDB" id="A0A7J6MDP1"/>
<dbReference type="InterPro" id="IPR000727">
    <property type="entry name" value="T_SNARE_dom"/>
</dbReference>
<keyword evidence="5 9" id="KW-1133">Transmembrane helix</keyword>
<evidence type="ECO:0000256" key="2">
    <source>
        <dbReference type="ARBA" id="ARBA00009063"/>
    </source>
</evidence>
<comment type="similarity">
    <text evidence="2">Belongs to the syntaxin family.</text>
</comment>
<feature type="transmembrane region" description="Helical" evidence="9">
    <location>
        <begin position="321"/>
        <end position="340"/>
    </location>
</feature>
<evidence type="ECO:0000256" key="5">
    <source>
        <dbReference type="ARBA" id="ARBA00022989"/>
    </source>
</evidence>
<dbReference type="GO" id="GO:0031201">
    <property type="term" value="C:SNARE complex"/>
    <property type="evidence" value="ECO:0007669"/>
    <property type="project" value="TreeGrafter"/>
</dbReference>
<keyword evidence="4 9" id="KW-0812">Transmembrane</keyword>
<feature type="domain" description="T-SNARE coiled-coil homology" evidence="10">
    <location>
        <begin position="249"/>
        <end position="311"/>
    </location>
</feature>
<feature type="compositionally biased region" description="Low complexity" evidence="8">
    <location>
        <begin position="1"/>
        <end position="23"/>
    </location>
</feature>
<keyword evidence="7 9" id="KW-0472">Membrane</keyword>
<dbReference type="CDD" id="cd15844">
    <property type="entry name" value="SNARE_syntaxin5"/>
    <property type="match status" value="1"/>
</dbReference>
<dbReference type="GO" id="GO:0006888">
    <property type="term" value="P:endoplasmic reticulum to Golgi vesicle-mediated transport"/>
    <property type="evidence" value="ECO:0007669"/>
    <property type="project" value="TreeGrafter"/>
</dbReference>
<gene>
    <name evidence="11" type="primary">STX5</name>
    <name evidence="11" type="ORF">FOZ61_003306</name>
</gene>
<dbReference type="PROSITE" id="PS50192">
    <property type="entry name" value="T_SNARE"/>
    <property type="match status" value="1"/>
</dbReference>
<evidence type="ECO:0000256" key="4">
    <source>
        <dbReference type="ARBA" id="ARBA00022692"/>
    </source>
</evidence>
<evidence type="ECO:0000313" key="12">
    <source>
        <dbReference type="Proteomes" id="UP000570595"/>
    </source>
</evidence>
<name>A0A7J6MDP1_PEROL</name>